<dbReference type="CDD" id="cd01647">
    <property type="entry name" value="RT_LTR"/>
    <property type="match status" value="1"/>
</dbReference>
<evidence type="ECO:0000259" key="2">
    <source>
        <dbReference type="PROSITE" id="PS50994"/>
    </source>
</evidence>
<gene>
    <name evidence="3" type="ORF">O181_009425</name>
</gene>
<evidence type="ECO:0000313" key="3">
    <source>
        <dbReference type="EMBL" id="MBW0469710.1"/>
    </source>
</evidence>
<reference evidence="3" key="1">
    <citation type="submission" date="2021-03" db="EMBL/GenBank/DDBJ databases">
        <title>Draft genome sequence of rust myrtle Austropuccinia psidii MF-1, a brazilian biotype.</title>
        <authorList>
            <person name="Quecine M.C."/>
            <person name="Pachon D.M.R."/>
            <person name="Bonatelli M.L."/>
            <person name="Correr F.H."/>
            <person name="Franceschini L.M."/>
            <person name="Leite T.F."/>
            <person name="Margarido G.R.A."/>
            <person name="Almeida C.A."/>
            <person name="Ferrarezi J.A."/>
            <person name="Labate C.A."/>
        </authorList>
    </citation>
    <scope>NUCLEOTIDE SEQUENCE</scope>
    <source>
        <strain evidence="3">MF-1</strain>
    </source>
</reference>
<dbReference type="InterPro" id="IPR001584">
    <property type="entry name" value="Integrase_cat-core"/>
</dbReference>
<keyword evidence="1" id="KW-0694">RNA-binding</keyword>
<dbReference type="AlphaFoldDB" id="A0A9Q3BRX6"/>
<dbReference type="Gene3D" id="1.10.340.70">
    <property type="match status" value="1"/>
</dbReference>
<dbReference type="SUPFAM" id="SSF53098">
    <property type="entry name" value="Ribonuclease H-like"/>
    <property type="match status" value="1"/>
</dbReference>
<dbReference type="InterPro" id="IPR000477">
    <property type="entry name" value="RT_dom"/>
</dbReference>
<dbReference type="SUPFAM" id="SSF56672">
    <property type="entry name" value="DNA/RNA polymerases"/>
    <property type="match status" value="1"/>
</dbReference>
<dbReference type="Pfam" id="PF00078">
    <property type="entry name" value="RVT_1"/>
    <property type="match status" value="1"/>
</dbReference>
<dbReference type="InterPro" id="IPR012337">
    <property type="entry name" value="RNaseH-like_sf"/>
</dbReference>
<keyword evidence="4" id="KW-1185">Reference proteome</keyword>
<dbReference type="Gene3D" id="3.30.70.270">
    <property type="match status" value="1"/>
</dbReference>
<name>A0A9Q3BRX6_9BASI</name>
<dbReference type="GO" id="GO:0005634">
    <property type="term" value="C:nucleus"/>
    <property type="evidence" value="ECO:0007669"/>
    <property type="project" value="UniProtKB-ARBA"/>
</dbReference>
<dbReference type="GO" id="GO:0003723">
    <property type="term" value="F:RNA binding"/>
    <property type="evidence" value="ECO:0007669"/>
    <property type="project" value="UniProtKB-KW"/>
</dbReference>
<dbReference type="PROSITE" id="PS50994">
    <property type="entry name" value="INTEGRASE"/>
    <property type="match status" value="1"/>
</dbReference>
<dbReference type="Pfam" id="PF17921">
    <property type="entry name" value="Integrase_H2C2"/>
    <property type="match status" value="1"/>
</dbReference>
<accession>A0A9Q3BRX6</accession>
<dbReference type="PANTHER" id="PTHR37984">
    <property type="entry name" value="PROTEIN CBG26694"/>
    <property type="match status" value="1"/>
</dbReference>
<evidence type="ECO:0000313" key="4">
    <source>
        <dbReference type="Proteomes" id="UP000765509"/>
    </source>
</evidence>
<proteinExistence type="predicted"/>
<dbReference type="Gene3D" id="3.30.420.10">
    <property type="entry name" value="Ribonuclease H-like superfamily/Ribonuclease H"/>
    <property type="match status" value="1"/>
</dbReference>
<dbReference type="InterPro" id="IPR036397">
    <property type="entry name" value="RNaseH_sf"/>
</dbReference>
<dbReference type="InterPro" id="IPR050951">
    <property type="entry name" value="Retrovirus_Pol_polyprotein"/>
</dbReference>
<dbReference type="InterPro" id="IPR041588">
    <property type="entry name" value="Integrase_H2C2"/>
</dbReference>
<evidence type="ECO:0000256" key="1">
    <source>
        <dbReference type="ARBA" id="ARBA00022884"/>
    </source>
</evidence>
<dbReference type="EMBL" id="AVOT02002256">
    <property type="protein sequence ID" value="MBW0469710.1"/>
    <property type="molecule type" value="Genomic_DNA"/>
</dbReference>
<dbReference type="PANTHER" id="PTHR37984:SF5">
    <property type="entry name" value="PROTEIN NYNRIN-LIKE"/>
    <property type="match status" value="1"/>
</dbReference>
<dbReference type="InterPro" id="IPR043502">
    <property type="entry name" value="DNA/RNA_pol_sf"/>
</dbReference>
<feature type="domain" description="Integrase catalytic" evidence="2">
    <location>
        <begin position="334"/>
        <end position="501"/>
    </location>
</feature>
<protein>
    <recommendedName>
        <fullName evidence="2">Integrase catalytic domain-containing protein</fullName>
    </recommendedName>
</protein>
<dbReference type="Gene3D" id="3.10.10.10">
    <property type="entry name" value="HIV Type 1 Reverse Transcriptase, subunit A, domain 1"/>
    <property type="match status" value="1"/>
</dbReference>
<sequence>MDVIRKIGHNERVELTSPVLITWHDGKSRLCGDFRALNNCTKSDRYSIPRIPHALDKLEKAKYITKIDCMKGFHQNGVKPSSMKLLINICHMGIYEYNTIPFGIKNESADFQRMMETIFEEVILEFWIVGHIDDIMIYSETWEDYLQYIDRVLRGKLQISELSPRSGTRDSGNTESEGTETALLRMSSSELKNELFSAVMKTCTKHKKCGIFLQLLQQKYRSPELESQLEETWLRDYKNNRFFLINGLLYHRENHTSALTVVDRDHIFLILQECHDCPYMGHMSEDRTKERVARTAWLPKWEQGLTEYINTCERFQKENRKHGKKYGLFQHIEEPKNPWETINMDWVTGPFPGGKENCNACLIIVDRFRKSVRCLPCHKEETEMVTALLFWNNIISTCVVPKINISDRDPNFTAEFGTNLYDMLGTKLVFSTAYHPQKDGLAERMIQTMENILRRFYAYGMEYRDHEGYTHDCFNLLPGVQLALYHREITLTGRKRVEPPISCG</sequence>
<dbReference type="OrthoDB" id="2595244at2759"/>
<comment type="caution">
    <text evidence="3">The sequence shown here is derived from an EMBL/GenBank/DDBJ whole genome shotgun (WGS) entry which is preliminary data.</text>
</comment>
<organism evidence="3 4">
    <name type="scientific">Austropuccinia psidii MF-1</name>
    <dbReference type="NCBI Taxonomy" id="1389203"/>
    <lineage>
        <taxon>Eukaryota</taxon>
        <taxon>Fungi</taxon>
        <taxon>Dikarya</taxon>
        <taxon>Basidiomycota</taxon>
        <taxon>Pucciniomycotina</taxon>
        <taxon>Pucciniomycetes</taxon>
        <taxon>Pucciniales</taxon>
        <taxon>Sphaerophragmiaceae</taxon>
        <taxon>Austropuccinia</taxon>
    </lineage>
</organism>
<dbReference type="InterPro" id="IPR043128">
    <property type="entry name" value="Rev_trsase/Diguanyl_cyclase"/>
</dbReference>
<dbReference type="GO" id="GO:0015074">
    <property type="term" value="P:DNA integration"/>
    <property type="evidence" value="ECO:0007669"/>
    <property type="project" value="InterPro"/>
</dbReference>
<dbReference type="Proteomes" id="UP000765509">
    <property type="component" value="Unassembled WGS sequence"/>
</dbReference>